<proteinExistence type="predicted"/>
<name>A0ABV9A2K0_9ACTN</name>
<sequence>MQVPELDAKTVTSLIADATAAPSMHNAQPWRFRFLSGPRTVQLYADLDRAMPHTDPTRRALHLGCGAALFNLRVAAAHAGWEPETHLLPDSSDPQLLAAVHLTDPVSSSFHLAQLHPAVRRRHTSRHPFADKEVPEQIRTALCDAAAEEGGQLTFPGAWHVDSLLELVRDAEGHDTLDPDRFEDVARWTRIGAADADTATDGIPEYAFGPRKRDGKAPVRDFAGRRPIADRGSTTFEETPQLALLGTPGDHVGDWLRAGQAMERVLLLATLEGLATALTSHPLEVPELRRLTRDPLSDTGAVQMVLRLGYGPQGTGTPRRPVDEVLERF</sequence>
<dbReference type="Proteomes" id="UP001595997">
    <property type="component" value="Unassembled WGS sequence"/>
</dbReference>
<keyword evidence="2" id="KW-1185">Reference proteome</keyword>
<protein>
    <submittedName>
        <fullName evidence="1">Acg family FMN-binding oxidoreductase</fullName>
    </submittedName>
</protein>
<evidence type="ECO:0000313" key="1">
    <source>
        <dbReference type="EMBL" id="MFC4492935.1"/>
    </source>
</evidence>
<gene>
    <name evidence="1" type="ORF">ACFPA8_02140</name>
</gene>
<dbReference type="Gene3D" id="3.40.109.10">
    <property type="entry name" value="NADH Oxidase"/>
    <property type="match status" value="2"/>
</dbReference>
<reference evidence="2" key="1">
    <citation type="journal article" date="2019" name="Int. J. Syst. Evol. Microbiol.">
        <title>The Global Catalogue of Microorganisms (GCM) 10K type strain sequencing project: providing services to taxonomists for standard genome sequencing and annotation.</title>
        <authorList>
            <consortium name="The Broad Institute Genomics Platform"/>
            <consortium name="The Broad Institute Genome Sequencing Center for Infectious Disease"/>
            <person name="Wu L."/>
            <person name="Ma J."/>
        </authorList>
    </citation>
    <scope>NUCLEOTIDE SEQUENCE [LARGE SCALE GENOMIC DNA]</scope>
    <source>
        <strain evidence="2">CGMCC 4.7357</strain>
    </source>
</reference>
<dbReference type="InterPro" id="IPR050627">
    <property type="entry name" value="Nitroreductase/BluB"/>
</dbReference>
<dbReference type="InterPro" id="IPR000415">
    <property type="entry name" value="Nitroreductase-like"/>
</dbReference>
<dbReference type="SUPFAM" id="SSF55469">
    <property type="entry name" value="FMN-dependent nitroreductase-like"/>
    <property type="match status" value="2"/>
</dbReference>
<comment type="caution">
    <text evidence="1">The sequence shown here is derived from an EMBL/GenBank/DDBJ whole genome shotgun (WGS) entry which is preliminary data.</text>
</comment>
<dbReference type="NCBIfam" id="NF047509">
    <property type="entry name" value="Rv3131_FMN_oxido"/>
    <property type="match status" value="1"/>
</dbReference>
<evidence type="ECO:0000313" key="2">
    <source>
        <dbReference type="Proteomes" id="UP001595997"/>
    </source>
</evidence>
<dbReference type="RefSeq" id="WP_386441366.1">
    <property type="nucleotide sequence ID" value="NZ_JBHSFH010000003.1"/>
</dbReference>
<dbReference type="PANTHER" id="PTHR23026">
    <property type="entry name" value="NADPH NITROREDUCTASE"/>
    <property type="match status" value="1"/>
</dbReference>
<accession>A0ABV9A2K0</accession>
<dbReference type="PANTHER" id="PTHR23026:SF123">
    <property type="entry name" value="NAD(P)H NITROREDUCTASE RV3131-RELATED"/>
    <property type="match status" value="1"/>
</dbReference>
<dbReference type="EMBL" id="JBHSFH010000003">
    <property type="protein sequence ID" value="MFC4492935.1"/>
    <property type="molecule type" value="Genomic_DNA"/>
</dbReference>
<organism evidence="1 2">
    <name type="scientific">Streptomyces ovatisporus</name>
    <dbReference type="NCBI Taxonomy" id="1128682"/>
    <lineage>
        <taxon>Bacteria</taxon>
        <taxon>Bacillati</taxon>
        <taxon>Actinomycetota</taxon>
        <taxon>Actinomycetes</taxon>
        <taxon>Kitasatosporales</taxon>
        <taxon>Streptomycetaceae</taxon>
        <taxon>Streptomyces</taxon>
    </lineage>
</organism>